<keyword evidence="3" id="KW-0732">Signal</keyword>
<dbReference type="GO" id="GO:0009289">
    <property type="term" value="C:pilus"/>
    <property type="evidence" value="ECO:0007669"/>
    <property type="project" value="UniProtKB-SubCell"/>
</dbReference>
<accession>A0A261VWX6</accession>
<dbReference type="EMBL" id="NEVU01000001">
    <property type="protein sequence ID" value="OZI77992.1"/>
    <property type="molecule type" value="Genomic_DNA"/>
</dbReference>
<dbReference type="Proteomes" id="UP000216429">
    <property type="component" value="Unassembled WGS sequence"/>
</dbReference>
<evidence type="ECO:0000256" key="4">
    <source>
        <dbReference type="ARBA" id="ARBA00023263"/>
    </source>
</evidence>
<name>A0A261VWX6_9BORD</name>
<gene>
    <name evidence="5" type="ORF">CAL22_02505</name>
</gene>
<dbReference type="PANTHER" id="PTHR33420">
    <property type="entry name" value="FIMBRIAL SUBUNIT ELFA-RELATED"/>
    <property type="match status" value="1"/>
</dbReference>
<dbReference type="InterPro" id="IPR050263">
    <property type="entry name" value="Bact_Fimbrial_Adh_Pro"/>
</dbReference>
<comment type="caution">
    <text evidence="5">The sequence shown here is derived from an EMBL/GenBank/DDBJ whole genome shotgun (WGS) entry which is preliminary data.</text>
</comment>
<reference evidence="6" key="1">
    <citation type="submission" date="2017-05" db="EMBL/GenBank/DDBJ databases">
        <title>Complete and WGS of Bordetella genogroups.</title>
        <authorList>
            <person name="Spilker T."/>
            <person name="Lipuma J."/>
        </authorList>
    </citation>
    <scope>NUCLEOTIDE SEQUENCE [LARGE SCALE GENOMIC DNA]</scope>
    <source>
        <strain evidence="6">AU6712</strain>
    </source>
</reference>
<dbReference type="GO" id="GO:0043709">
    <property type="term" value="P:cell adhesion involved in single-species biofilm formation"/>
    <property type="evidence" value="ECO:0007669"/>
    <property type="project" value="TreeGrafter"/>
</dbReference>
<dbReference type="InterPro" id="IPR036937">
    <property type="entry name" value="Adhesion_dom_fimbrial_sf"/>
</dbReference>
<comment type="similarity">
    <text evidence="2">Belongs to the fimbrial protein family.</text>
</comment>
<comment type="subcellular location">
    <subcellularLocation>
        <location evidence="1">Fimbrium</location>
    </subcellularLocation>
</comment>
<dbReference type="SUPFAM" id="SSF49401">
    <property type="entry name" value="Bacterial adhesins"/>
    <property type="match status" value="1"/>
</dbReference>
<dbReference type="PANTHER" id="PTHR33420:SF3">
    <property type="entry name" value="FIMBRIAL SUBUNIT ELFA"/>
    <property type="match status" value="1"/>
</dbReference>
<evidence type="ECO:0000256" key="1">
    <source>
        <dbReference type="ARBA" id="ARBA00004561"/>
    </source>
</evidence>
<keyword evidence="4" id="KW-0281">Fimbrium</keyword>
<dbReference type="Pfam" id="PF16970">
    <property type="entry name" value="FimA"/>
    <property type="match status" value="1"/>
</dbReference>
<evidence type="ECO:0000256" key="3">
    <source>
        <dbReference type="ARBA" id="ARBA00022729"/>
    </source>
</evidence>
<evidence type="ECO:0000313" key="5">
    <source>
        <dbReference type="EMBL" id="OZI77992.1"/>
    </source>
</evidence>
<dbReference type="InterPro" id="IPR039458">
    <property type="entry name" value="FimA-like"/>
</dbReference>
<keyword evidence="6" id="KW-1185">Reference proteome</keyword>
<dbReference type="InterPro" id="IPR008966">
    <property type="entry name" value="Adhesion_dom_sf"/>
</dbReference>
<dbReference type="AlphaFoldDB" id="A0A261VWX6"/>
<evidence type="ECO:0000256" key="2">
    <source>
        <dbReference type="ARBA" id="ARBA00006671"/>
    </source>
</evidence>
<evidence type="ECO:0000313" key="6">
    <source>
        <dbReference type="Proteomes" id="UP000216429"/>
    </source>
</evidence>
<dbReference type="Gene3D" id="2.60.40.1090">
    <property type="entry name" value="Fimbrial-type adhesion domain"/>
    <property type="match status" value="1"/>
</dbReference>
<sequence length="190" mass="20264">MAAACLTPHAQAVNGTVTITGEITDQTCKIDSKDPPHDLVVTLPRIGAMALKEINSTAGATPFVIRISDCPDSLSGTVKAYFEPGATTDYGTGNLMAYNEALPTGIPSSIPDRSQAILFNNVQIQLINMNGSVIKLGQSVEEQNAHSVPLTGDVTKTATLRYLARYIRTTANPLHAGKLLTYVQYSVVYP</sequence>
<protein>
    <submittedName>
        <fullName evidence="5">Fimbrial protein</fullName>
    </submittedName>
</protein>
<organism evidence="5 6">
    <name type="scientific">Bordetella genomosp. 12</name>
    <dbReference type="NCBI Taxonomy" id="463035"/>
    <lineage>
        <taxon>Bacteria</taxon>
        <taxon>Pseudomonadati</taxon>
        <taxon>Pseudomonadota</taxon>
        <taxon>Betaproteobacteria</taxon>
        <taxon>Burkholderiales</taxon>
        <taxon>Alcaligenaceae</taxon>
        <taxon>Bordetella</taxon>
    </lineage>
</organism>
<proteinExistence type="inferred from homology"/>